<accession>A0A9C6X930</accession>
<dbReference type="GO" id="GO:0008270">
    <property type="term" value="F:zinc ion binding"/>
    <property type="evidence" value="ECO:0007669"/>
    <property type="project" value="UniProtKB-KW"/>
</dbReference>
<keyword evidence="4 5" id="KW-0238">DNA-binding</keyword>
<evidence type="ECO:0000256" key="5">
    <source>
        <dbReference type="PROSITE-ProRule" id="PRU00309"/>
    </source>
</evidence>
<protein>
    <submittedName>
        <fullName evidence="9">Uncharacterized protein LOC127751598</fullName>
    </submittedName>
</protein>
<sequence>MSPLNLNYITLTFLCSVGSLKMSEKLSSHYMCQNGSTPSCLSNHNKLCTLFVFFQNKNNFFLKKDFHFLFFRQRIWLKRSCNKELLKLSPQKLTSCFFCGDHFEPSSFTNKYRRRLLMYAYPTINPDKPQLDDADLDRFYAGVVEPVQHQDQELTVPESSEQVDDPASSPRQHRKLVYSLLFTPNVWIFFFLYSLFFFHKKIAGFALGSLSLLRVKAS</sequence>
<dbReference type="Proteomes" id="UP000504606">
    <property type="component" value="Unplaced"/>
</dbReference>
<proteinExistence type="predicted"/>
<gene>
    <name evidence="9" type="primary">LOC127751598</name>
</gene>
<feature type="transmembrane region" description="Helical" evidence="6">
    <location>
        <begin position="176"/>
        <end position="198"/>
    </location>
</feature>
<dbReference type="GO" id="GO:0003677">
    <property type="term" value="F:DNA binding"/>
    <property type="evidence" value="ECO:0007669"/>
    <property type="project" value="UniProtKB-UniRule"/>
</dbReference>
<evidence type="ECO:0000256" key="6">
    <source>
        <dbReference type="SAM" id="Phobius"/>
    </source>
</evidence>
<dbReference type="InterPro" id="IPR006612">
    <property type="entry name" value="THAP_Znf"/>
</dbReference>
<dbReference type="KEGG" id="foc:127751598"/>
<feature type="domain" description="THAP-type" evidence="7">
    <location>
        <begin position="31"/>
        <end position="125"/>
    </location>
</feature>
<evidence type="ECO:0000256" key="4">
    <source>
        <dbReference type="ARBA" id="ARBA00023125"/>
    </source>
</evidence>
<evidence type="ECO:0000256" key="1">
    <source>
        <dbReference type="ARBA" id="ARBA00022723"/>
    </source>
</evidence>
<reference evidence="9" key="1">
    <citation type="submission" date="2025-08" db="UniProtKB">
        <authorList>
            <consortium name="RefSeq"/>
        </authorList>
    </citation>
    <scope>IDENTIFICATION</scope>
    <source>
        <tissue evidence="9">Whole organism</tissue>
    </source>
</reference>
<keyword evidence="2 5" id="KW-0863">Zinc-finger</keyword>
<dbReference type="PROSITE" id="PS50950">
    <property type="entry name" value="ZF_THAP"/>
    <property type="match status" value="1"/>
</dbReference>
<evidence type="ECO:0000256" key="3">
    <source>
        <dbReference type="ARBA" id="ARBA00022833"/>
    </source>
</evidence>
<organism evidence="8 9">
    <name type="scientific">Frankliniella occidentalis</name>
    <name type="common">Western flower thrips</name>
    <name type="synonym">Euthrips occidentalis</name>
    <dbReference type="NCBI Taxonomy" id="133901"/>
    <lineage>
        <taxon>Eukaryota</taxon>
        <taxon>Metazoa</taxon>
        <taxon>Ecdysozoa</taxon>
        <taxon>Arthropoda</taxon>
        <taxon>Hexapoda</taxon>
        <taxon>Insecta</taxon>
        <taxon>Pterygota</taxon>
        <taxon>Neoptera</taxon>
        <taxon>Paraneoptera</taxon>
        <taxon>Thysanoptera</taxon>
        <taxon>Terebrantia</taxon>
        <taxon>Thripoidea</taxon>
        <taxon>Thripidae</taxon>
        <taxon>Frankliniella</taxon>
    </lineage>
</organism>
<keyword evidence="6" id="KW-0812">Transmembrane</keyword>
<keyword evidence="3" id="KW-0862">Zinc</keyword>
<evidence type="ECO:0000259" key="7">
    <source>
        <dbReference type="PROSITE" id="PS50950"/>
    </source>
</evidence>
<dbReference type="GeneID" id="127751598"/>
<keyword evidence="6" id="KW-0472">Membrane</keyword>
<name>A0A9C6X930_FRAOC</name>
<keyword evidence="6" id="KW-1133">Transmembrane helix</keyword>
<dbReference type="RefSeq" id="XP_052131335.1">
    <property type="nucleotide sequence ID" value="XM_052275375.1"/>
</dbReference>
<dbReference type="AlphaFoldDB" id="A0A9C6X930"/>
<keyword evidence="8" id="KW-1185">Reference proteome</keyword>
<evidence type="ECO:0000313" key="8">
    <source>
        <dbReference type="Proteomes" id="UP000504606"/>
    </source>
</evidence>
<evidence type="ECO:0000256" key="2">
    <source>
        <dbReference type="ARBA" id="ARBA00022771"/>
    </source>
</evidence>
<keyword evidence="1" id="KW-0479">Metal-binding</keyword>
<evidence type="ECO:0000313" key="9">
    <source>
        <dbReference type="RefSeq" id="XP_052131335.1"/>
    </source>
</evidence>